<evidence type="ECO:0000313" key="4">
    <source>
        <dbReference type="Proteomes" id="UP000005953"/>
    </source>
</evidence>
<evidence type="ECO:0000313" key="3">
    <source>
        <dbReference type="EMBL" id="EAR07433.1"/>
    </source>
</evidence>
<gene>
    <name evidence="3" type="ORF">MED297_19077</name>
</gene>
<sequence>MTTLTRLGMLLLTAFISVTVTAEQKVEFEGHELHYIVLNTTEIPPQVAEQYDIVRSGKRAFINLAVLRQTDDGYGTPVSAEISAVQRSLIGQTLDIELAEIREGDAIYYIGTFPIINRETLWFDVTLSVPNGPDYEFSFPQQVWQE</sequence>
<dbReference type="Gene3D" id="2.60.40.3340">
    <property type="entry name" value="Domain of unknown function DUF4426"/>
    <property type="match status" value="1"/>
</dbReference>
<dbReference type="STRING" id="314283.MED297_19077"/>
<evidence type="ECO:0000256" key="1">
    <source>
        <dbReference type="SAM" id="SignalP"/>
    </source>
</evidence>
<comment type="caution">
    <text evidence="3">The sequence shown here is derived from an EMBL/GenBank/DDBJ whole genome shotgun (WGS) entry which is preliminary data.</text>
</comment>
<proteinExistence type="predicted"/>
<dbReference type="Pfam" id="PF14467">
    <property type="entry name" value="DUF4426"/>
    <property type="match status" value="1"/>
</dbReference>
<dbReference type="RefSeq" id="WP_008044396.1">
    <property type="nucleotide sequence ID" value="NZ_CH724151.1"/>
</dbReference>
<dbReference type="AlphaFoldDB" id="A4BKC8"/>
<organism evidence="3 4">
    <name type="scientific">Reinekea blandensis MED297</name>
    <dbReference type="NCBI Taxonomy" id="314283"/>
    <lineage>
        <taxon>Bacteria</taxon>
        <taxon>Pseudomonadati</taxon>
        <taxon>Pseudomonadota</taxon>
        <taxon>Gammaproteobacteria</taxon>
        <taxon>Oceanospirillales</taxon>
        <taxon>Saccharospirillaceae</taxon>
        <taxon>Reinekea</taxon>
    </lineage>
</organism>
<reference evidence="3 4" key="1">
    <citation type="submission" date="2006-02" db="EMBL/GenBank/DDBJ databases">
        <authorList>
            <person name="Pinhassi J."/>
            <person name="Pedros-Alio C."/>
            <person name="Ferriera S."/>
            <person name="Johnson J."/>
            <person name="Kravitz S."/>
            <person name="Halpern A."/>
            <person name="Remington K."/>
            <person name="Beeson K."/>
            <person name="Tran B."/>
            <person name="Rogers Y.-H."/>
            <person name="Friedman R."/>
            <person name="Venter J.C."/>
        </authorList>
    </citation>
    <scope>NUCLEOTIDE SEQUENCE [LARGE SCALE GENOMIC DNA]</scope>
    <source>
        <strain evidence="3 4">MED297</strain>
    </source>
</reference>
<feature type="signal peptide" evidence="1">
    <location>
        <begin position="1"/>
        <end position="22"/>
    </location>
</feature>
<dbReference type="HOGENOM" id="CLU_141658_1_0_6"/>
<keyword evidence="1" id="KW-0732">Signal</keyword>
<dbReference type="OrthoDB" id="8563353at2"/>
<dbReference type="Proteomes" id="UP000005953">
    <property type="component" value="Unassembled WGS sequence"/>
</dbReference>
<evidence type="ECO:0000259" key="2">
    <source>
        <dbReference type="Pfam" id="PF14467"/>
    </source>
</evidence>
<accession>A4BKC8</accession>
<name>A4BKC8_9GAMM</name>
<dbReference type="InterPro" id="IPR025218">
    <property type="entry name" value="DUF4426"/>
</dbReference>
<feature type="domain" description="DUF4426" evidence="2">
    <location>
        <begin position="27"/>
        <end position="146"/>
    </location>
</feature>
<dbReference type="EMBL" id="AAOE01000043">
    <property type="protein sequence ID" value="EAR07433.1"/>
    <property type="molecule type" value="Genomic_DNA"/>
</dbReference>
<protein>
    <recommendedName>
        <fullName evidence="2">DUF4426 domain-containing protein</fullName>
    </recommendedName>
</protein>
<feature type="chain" id="PRO_5002666643" description="DUF4426 domain-containing protein" evidence="1">
    <location>
        <begin position="23"/>
        <end position="146"/>
    </location>
</feature>
<keyword evidence="4" id="KW-1185">Reference proteome</keyword>